<dbReference type="Gene3D" id="3.30.70.330">
    <property type="match status" value="3"/>
</dbReference>
<feature type="compositionally biased region" description="Basic and acidic residues" evidence="3">
    <location>
        <begin position="398"/>
        <end position="407"/>
    </location>
</feature>
<evidence type="ECO:0000313" key="5">
    <source>
        <dbReference type="Proteomes" id="UP000887565"/>
    </source>
</evidence>
<evidence type="ECO:0000259" key="4">
    <source>
        <dbReference type="PROSITE" id="PS50102"/>
    </source>
</evidence>
<dbReference type="GO" id="GO:0003729">
    <property type="term" value="F:mRNA binding"/>
    <property type="evidence" value="ECO:0007669"/>
    <property type="project" value="TreeGrafter"/>
</dbReference>
<feature type="domain" description="RRM" evidence="4">
    <location>
        <begin position="221"/>
        <end position="298"/>
    </location>
</feature>
<dbReference type="PANTHER" id="PTHR23003:SF3">
    <property type="entry name" value="FI21236P1-RELATED"/>
    <property type="match status" value="1"/>
</dbReference>
<sequence length="683" mass="74594">MLDGSDSQIIMTADSEQNGGESHAVSAARSPRPRNENNSSRRSRSPIGASLRRRSRSRSPIRDNRRRRKRSESPKRTDDRRMVFISNIPYDMRWMELKDLIREKAGEVSFVEVIEKDGRSKGCAVVEFKNRDGVLKCLDNIHRLEIGDRKLIVKEIRDPRAFFNKVREEYGVDFTANRSASVGGRSGESSKLAAAAPFGFETYGLSPAFLSQLGIEGPLCSRVFVANLSYTVSSSKLKEVFSLAGQVIDVDIQLDKDGKNKGLAVIEFSHPIEAVQAISMLNHQDLFERPLTVKMDRFEKAIEPRRPGELPVGLRRVGMGLGASGAPLENISQLVAAEIVPTEFLGNFGPATRYSNSGSNGSSAPVVAQPPFVNDFAVNKYGGGSGGGLSGSYSLSETPRRRLDDSPPRLGYESSRLYSSSQAFAPSGYGSSAYDPYRERERERERERDHPHYRERDYRSIERDHHHGVLENRLPAPVGGGVDRSSYVASTGGVAPTLLSAQQQHSSMAIGSGDPYYETMMSSSNVRPAVAPQSPYAAATYGMGGISSGGAIGASVAVNIPGQQLTDTYGSRQASIVDYETAAVTYGRSVSPPPSSALTVNRQPGATRSLRAILIRNLPMDYSWQTLRDRMRGFGEVEYADIIQPGVGKIRFKAVADAEKACISLHGMNVEGRPITVDLVKSD</sequence>
<dbReference type="GO" id="GO:0005634">
    <property type="term" value="C:nucleus"/>
    <property type="evidence" value="ECO:0007669"/>
    <property type="project" value="TreeGrafter"/>
</dbReference>
<feature type="compositionally biased region" description="Basic and acidic residues" evidence="3">
    <location>
        <begin position="436"/>
        <end position="454"/>
    </location>
</feature>
<feature type="compositionally biased region" description="Basic and acidic residues" evidence="3">
    <location>
        <begin position="71"/>
        <end position="80"/>
    </location>
</feature>
<dbReference type="InterPro" id="IPR050374">
    <property type="entry name" value="RRT5_SRSF_SR"/>
</dbReference>
<name>A0A915KNQ1_ROMCU</name>
<dbReference type="GO" id="GO:0005737">
    <property type="term" value="C:cytoplasm"/>
    <property type="evidence" value="ECO:0007669"/>
    <property type="project" value="TreeGrafter"/>
</dbReference>
<feature type="domain" description="RRM" evidence="4">
    <location>
        <begin position="81"/>
        <end position="158"/>
    </location>
</feature>
<proteinExistence type="predicted"/>
<dbReference type="OMA" id="PLDYTWQ"/>
<dbReference type="WBParaSite" id="nRc.2.0.1.t40472-RA">
    <property type="protein sequence ID" value="nRc.2.0.1.t40472-RA"/>
    <property type="gene ID" value="nRc.2.0.1.g40472"/>
</dbReference>
<keyword evidence="5" id="KW-1185">Reference proteome</keyword>
<evidence type="ECO:0000313" key="6">
    <source>
        <dbReference type="WBParaSite" id="nRc.2.0.1.t40472-RA"/>
    </source>
</evidence>
<feature type="region of interest" description="Disordered" evidence="3">
    <location>
        <begin position="1"/>
        <end position="80"/>
    </location>
</feature>
<reference evidence="6" key="1">
    <citation type="submission" date="2022-11" db="UniProtKB">
        <authorList>
            <consortium name="WormBaseParasite"/>
        </authorList>
    </citation>
    <scope>IDENTIFICATION</scope>
</reference>
<dbReference type="Proteomes" id="UP000887565">
    <property type="component" value="Unplaced"/>
</dbReference>
<dbReference type="AlphaFoldDB" id="A0A915KNQ1"/>
<dbReference type="InterPro" id="IPR012677">
    <property type="entry name" value="Nucleotide-bd_a/b_plait_sf"/>
</dbReference>
<evidence type="ECO:0000256" key="2">
    <source>
        <dbReference type="PROSITE-ProRule" id="PRU00176"/>
    </source>
</evidence>
<dbReference type="PANTHER" id="PTHR23003">
    <property type="entry name" value="RNA RECOGNITION MOTIF RRM DOMAIN CONTAINING PROTEIN"/>
    <property type="match status" value="1"/>
</dbReference>
<feature type="compositionally biased region" description="Basic residues" evidence="3">
    <location>
        <begin position="51"/>
        <end position="70"/>
    </location>
</feature>
<dbReference type="PROSITE" id="PS50102">
    <property type="entry name" value="RRM"/>
    <property type="match status" value="3"/>
</dbReference>
<feature type="region of interest" description="Disordered" evidence="3">
    <location>
        <begin position="387"/>
        <end position="454"/>
    </location>
</feature>
<organism evidence="5 6">
    <name type="scientific">Romanomermis culicivorax</name>
    <name type="common">Nematode worm</name>
    <dbReference type="NCBI Taxonomy" id="13658"/>
    <lineage>
        <taxon>Eukaryota</taxon>
        <taxon>Metazoa</taxon>
        <taxon>Ecdysozoa</taxon>
        <taxon>Nematoda</taxon>
        <taxon>Enoplea</taxon>
        <taxon>Dorylaimia</taxon>
        <taxon>Mermithida</taxon>
        <taxon>Mermithoidea</taxon>
        <taxon>Mermithidae</taxon>
        <taxon>Romanomermis</taxon>
    </lineage>
</organism>
<protein>
    <submittedName>
        <fullName evidence="6">RRM domain-containing protein</fullName>
    </submittedName>
</protein>
<feature type="domain" description="RRM" evidence="4">
    <location>
        <begin position="611"/>
        <end position="682"/>
    </location>
</feature>
<dbReference type="InterPro" id="IPR000504">
    <property type="entry name" value="RRM_dom"/>
</dbReference>
<evidence type="ECO:0000256" key="3">
    <source>
        <dbReference type="SAM" id="MobiDB-lite"/>
    </source>
</evidence>
<keyword evidence="1 2" id="KW-0694">RNA-binding</keyword>
<dbReference type="Pfam" id="PF00076">
    <property type="entry name" value="RRM_1"/>
    <property type="match status" value="3"/>
</dbReference>
<accession>A0A915KNQ1</accession>
<dbReference type="InterPro" id="IPR035979">
    <property type="entry name" value="RBD_domain_sf"/>
</dbReference>
<feature type="compositionally biased region" description="Polar residues" evidence="3">
    <location>
        <begin position="1"/>
        <end position="20"/>
    </location>
</feature>
<dbReference type="SMART" id="SM00360">
    <property type="entry name" value="RRM"/>
    <property type="match status" value="3"/>
</dbReference>
<dbReference type="SUPFAM" id="SSF54928">
    <property type="entry name" value="RNA-binding domain, RBD"/>
    <property type="match status" value="2"/>
</dbReference>
<evidence type="ECO:0000256" key="1">
    <source>
        <dbReference type="ARBA" id="ARBA00022884"/>
    </source>
</evidence>